<dbReference type="Proteomes" id="UP000054621">
    <property type="component" value="Unassembled WGS sequence"/>
</dbReference>
<evidence type="ECO:0000259" key="1">
    <source>
        <dbReference type="Pfam" id="PF13847"/>
    </source>
</evidence>
<evidence type="ECO:0000313" key="2">
    <source>
        <dbReference type="EMBL" id="KTD54358.1"/>
    </source>
</evidence>
<reference evidence="2 3" key="1">
    <citation type="submission" date="2015-11" db="EMBL/GenBank/DDBJ databases">
        <title>Genomic analysis of 38 Legionella species identifies large and diverse effector repertoires.</title>
        <authorList>
            <person name="Burstein D."/>
            <person name="Amaro F."/>
            <person name="Zusman T."/>
            <person name="Lifshitz Z."/>
            <person name="Cohen O."/>
            <person name="Gilbert J.A."/>
            <person name="Pupko T."/>
            <person name="Shuman H.A."/>
            <person name="Segal G."/>
        </authorList>
    </citation>
    <scope>NUCLEOTIDE SEQUENCE [LARGE SCALE GENOMIC DNA]</scope>
    <source>
        <strain evidence="2 3">Mt.St.Helens-4</strain>
    </source>
</reference>
<dbReference type="InterPro" id="IPR029063">
    <property type="entry name" value="SAM-dependent_MTases_sf"/>
</dbReference>
<evidence type="ECO:0000313" key="3">
    <source>
        <dbReference type="Proteomes" id="UP000054621"/>
    </source>
</evidence>
<proteinExistence type="predicted"/>
<dbReference type="PATRIC" id="fig|28087.4.peg.3415"/>
<dbReference type="Gene3D" id="3.40.50.150">
    <property type="entry name" value="Vaccinia Virus protein VP39"/>
    <property type="match status" value="1"/>
</dbReference>
<protein>
    <submittedName>
        <fullName evidence="2">Methyltransferase</fullName>
    </submittedName>
</protein>
<feature type="domain" description="Methyltransferase" evidence="1">
    <location>
        <begin position="55"/>
        <end position="144"/>
    </location>
</feature>
<dbReference type="EMBL" id="LNYV01000037">
    <property type="protein sequence ID" value="KTD54358.1"/>
    <property type="molecule type" value="Genomic_DNA"/>
</dbReference>
<sequence>MTQLTKRSKEKELIDLGQDFYTHHEYTQSLKKLFRINQLMGIFKHTVHLLKKFSPNAVLVDVGCGGGLFLLNLGKYYPNMRLLGLDVSKEAIQLAQDELKNWQQSDRTHFIEFQFQQQPELELSSNSVDIILLNLVCHHLDDEALAPFLFKANSTVRRAVIINDLQRSFFAYWFYKIISPIFFNNRLITHDGLISIQKGFTRKELKILLKQAEIKNYRIKWHFPFWWSILILKE</sequence>
<comment type="caution">
    <text evidence="2">The sequence shown here is derived from an EMBL/GenBank/DDBJ whole genome shotgun (WGS) entry which is preliminary data.</text>
</comment>
<dbReference type="SUPFAM" id="SSF53335">
    <property type="entry name" value="S-adenosyl-L-methionine-dependent methyltransferases"/>
    <property type="match status" value="1"/>
</dbReference>
<keyword evidence="2" id="KW-0808">Transferase</keyword>
<dbReference type="OrthoDB" id="9800454at2"/>
<dbReference type="RefSeq" id="WP_027269871.1">
    <property type="nucleotide sequence ID" value="NZ_CAAAJE010000004.1"/>
</dbReference>
<gene>
    <name evidence="2" type="ORF">Lsai_3180</name>
</gene>
<dbReference type="GO" id="GO:0008168">
    <property type="term" value="F:methyltransferase activity"/>
    <property type="evidence" value="ECO:0007669"/>
    <property type="project" value="UniProtKB-KW"/>
</dbReference>
<dbReference type="eggNOG" id="COG2890">
    <property type="taxonomic scope" value="Bacteria"/>
</dbReference>
<dbReference type="STRING" id="28087.Lsai_3180"/>
<name>A0A0W0YCL6_9GAMM</name>
<organism evidence="2 3">
    <name type="scientific">Legionella sainthelensi</name>
    <dbReference type="NCBI Taxonomy" id="28087"/>
    <lineage>
        <taxon>Bacteria</taxon>
        <taxon>Pseudomonadati</taxon>
        <taxon>Pseudomonadota</taxon>
        <taxon>Gammaproteobacteria</taxon>
        <taxon>Legionellales</taxon>
        <taxon>Legionellaceae</taxon>
        <taxon>Legionella</taxon>
    </lineage>
</organism>
<accession>A0A0W0YCL6</accession>
<keyword evidence="2" id="KW-0489">Methyltransferase</keyword>
<dbReference type="Pfam" id="PF13847">
    <property type="entry name" value="Methyltransf_31"/>
    <property type="match status" value="1"/>
</dbReference>
<dbReference type="PANTHER" id="PTHR43861">
    <property type="entry name" value="TRANS-ACONITATE 2-METHYLTRANSFERASE-RELATED"/>
    <property type="match status" value="1"/>
</dbReference>
<dbReference type="AlphaFoldDB" id="A0A0W0YCL6"/>
<dbReference type="InterPro" id="IPR025714">
    <property type="entry name" value="Methyltranfer_dom"/>
</dbReference>
<dbReference type="GO" id="GO:0032259">
    <property type="term" value="P:methylation"/>
    <property type="evidence" value="ECO:0007669"/>
    <property type="project" value="UniProtKB-KW"/>
</dbReference>